<gene>
    <name evidence="5" type="ORF">EH31_08760</name>
</gene>
<dbReference type="Gene3D" id="1.10.10.10">
    <property type="entry name" value="Winged helix-like DNA-binding domain superfamily/Winged helix DNA-binding domain"/>
    <property type="match status" value="1"/>
</dbReference>
<evidence type="ECO:0000256" key="1">
    <source>
        <dbReference type="ARBA" id="ARBA00022603"/>
    </source>
</evidence>
<accession>A0A074M631</accession>
<keyword evidence="2 5" id="KW-0808">Transferase</keyword>
<dbReference type="Proteomes" id="UP000027647">
    <property type="component" value="Unassembled WGS sequence"/>
</dbReference>
<evidence type="ECO:0000259" key="4">
    <source>
        <dbReference type="Pfam" id="PF00891"/>
    </source>
</evidence>
<dbReference type="InterPro" id="IPR036388">
    <property type="entry name" value="WH-like_DNA-bd_sf"/>
</dbReference>
<proteinExistence type="predicted"/>
<dbReference type="InterPro" id="IPR036390">
    <property type="entry name" value="WH_DNA-bd_sf"/>
</dbReference>
<dbReference type="SUPFAM" id="SSF53335">
    <property type="entry name" value="S-adenosyl-L-methionine-dependent methyltransferases"/>
    <property type="match status" value="1"/>
</dbReference>
<dbReference type="AlphaFoldDB" id="A0A074M631"/>
<dbReference type="PROSITE" id="PS51683">
    <property type="entry name" value="SAM_OMT_II"/>
    <property type="match status" value="1"/>
</dbReference>
<evidence type="ECO:0000256" key="2">
    <source>
        <dbReference type="ARBA" id="ARBA00022679"/>
    </source>
</evidence>
<dbReference type="Gene3D" id="3.40.50.150">
    <property type="entry name" value="Vaccinia Virus protein VP39"/>
    <property type="match status" value="1"/>
</dbReference>
<reference evidence="5 6" key="1">
    <citation type="submission" date="2014-04" db="EMBL/GenBank/DDBJ databases">
        <title>A comprehensive comparison of genomes of Erythrobacter spp. strains.</title>
        <authorList>
            <person name="Zheng Q."/>
        </authorList>
    </citation>
    <scope>NUCLEOTIDE SEQUENCE [LARGE SCALE GENOMIC DNA]</scope>
    <source>
        <strain evidence="5 6">DSM 6997</strain>
    </source>
</reference>
<dbReference type="GO" id="GO:0032259">
    <property type="term" value="P:methylation"/>
    <property type="evidence" value="ECO:0007669"/>
    <property type="project" value="UniProtKB-KW"/>
</dbReference>
<protein>
    <submittedName>
        <fullName evidence="5">Methyltransferase</fullName>
    </submittedName>
</protein>
<dbReference type="CDD" id="cd02440">
    <property type="entry name" value="AdoMet_MTases"/>
    <property type="match status" value="1"/>
</dbReference>
<dbReference type="PANTHER" id="PTHR43712">
    <property type="entry name" value="PUTATIVE (AFU_ORTHOLOGUE AFUA_4G14580)-RELATED"/>
    <property type="match status" value="1"/>
</dbReference>
<dbReference type="SUPFAM" id="SSF46785">
    <property type="entry name" value="Winged helix' DNA-binding domain"/>
    <property type="match status" value="1"/>
</dbReference>
<dbReference type="OrthoDB" id="7418600at2"/>
<dbReference type="GO" id="GO:0008171">
    <property type="term" value="F:O-methyltransferase activity"/>
    <property type="evidence" value="ECO:0007669"/>
    <property type="project" value="InterPro"/>
</dbReference>
<evidence type="ECO:0000256" key="3">
    <source>
        <dbReference type="ARBA" id="ARBA00022691"/>
    </source>
</evidence>
<dbReference type="InterPro" id="IPR001077">
    <property type="entry name" value="COMT_C"/>
</dbReference>
<name>A0A074M631_ERYLO</name>
<keyword evidence="1 5" id="KW-0489">Methyltransferase</keyword>
<feature type="domain" description="O-methyltransferase C-terminal" evidence="4">
    <location>
        <begin position="143"/>
        <end position="356"/>
    </location>
</feature>
<dbReference type="eggNOG" id="COG2226">
    <property type="taxonomic scope" value="Bacteria"/>
</dbReference>
<evidence type="ECO:0000313" key="5">
    <source>
        <dbReference type="EMBL" id="KEO90171.1"/>
    </source>
</evidence>
<sequence>MSGGSPKAPLKVRWIARRNAVFASPRFQYWCAKLPLVNRIARARAGEAFDILAGFTYSQILRSYVESGLFDLLGHGPVGHQHVASQLDLSRDAALTLLRAGRALRLSEEPIEDGWMLGEAGAVLAADKGAQAMVRHHRLLYRDLADPLELLRKDRKEPTELSRFWSYAGALHGAAERGTETAEYSELMATSQHFVADQVLASYRFPKNARLLDVGGGHGAFLMHMGNAFEDLHLGLFDLPEVAQAGAAILSQRFGAHRVTPHPGNFFNDAIPEGYDVLSLVRILHDHDDEAALKLLTNIRASLAPGAQLLIAEPMARTPGAQGMGEAFFGMYLWAMGSGRARSADEIAAMARKAGFVRTKAVPTPQPINASILIAFA</sequence>
<dbReference type="EMBL" id="JMIW01000003">
    <property type="protein sequence ID" value="KEO90171.1"/>
    <property type="molecule type" value="Genomic_DNA"/>
</dbReference>
<keyword evidence="3" id="KW-0949">S-adenosyl-L-methionine</keyword>
<dbReference type="InterPro" id="IPR016461">
    <property type="entry name" value="COMT-like"/>
</dbReference>
<dbReference type="STRING" id="1044.EH31_08760"/>
<keyword evidence="6" id="KW-1185">Reference proteome</keyword>
<evidence type="ECO:0000313" key="6">
    <source>
        <dbReference type="Proteomes" id="UP000027647"/>
    </source>
</evidence>
<dbReference type="PANTHER" id="PTHR43712:SF2">
    <property type="entry name" value="O-METHYLTRANSFERASE CICE"/>
    <property type="match status" value="1"/>
</dbReference>
<comment type="caution">
    <text evidence="5">The sequence shown here is derived from an EMBL/GenBank/DDBJ whole genome shotgun (WGS) entry which is preliminary data.</text>
</comment>
<dbReference type="InterPro" id="IPR029063">
    <property type="entry name" value="SAM-dependent_MTases_sf"/>
</dbReference>
<dbReference type="RefSeq" id="WP_034959641.1">
    <property type="nucleotide sequence ID" value="NZ_JMIW01000003.1"/>
</dbReference>
<dbReference type="Pfam" id="PF00891">
    <property type="entry name" value="Methyltransf_2"/>
    <property type="match status" value="1"/>
</dbReference>
<organism evidence="5 6">
    <name type="scientific">Erythrobacter longus</name>
    <dbReference type="NCBI Taxonomy" id="1044"/>
    <lineage>
        <taxon>Bacteria</taxon>
        <taxon>Pseudomonadati</taxon>
        <taxon>Pseudomonadota</taxon>
        <taxon>Alphaproteobacteria</taxon>
        <taxon>Sphingomonadales</taxon>
        <taxon>Erythrobacteraceae</taxon>
        <taxon>Erythrobacter/Porphyrobacter group</taxon>
        <taxon>Erythrobacter</taxon>
    </lineage>
</organism>